<dbReference type="SUPFAM" id="SSF53474">
    <property type="entry name" value="alpha/beta-Hydrolases"/>
    <property type="match status" value="1"/>
</dbReference>
<dbReference type="InterPro" id="IPR036736">
    <property type="entry name" value="ACP-like_sf"/>
</dbReference>
<proteinExistence type="predicted"/>
<dbReference type="Pfam" id="PF00550">
    <property type="entry name" value="PP-binding"/>
    <property type="match status" value="1"/>
</dbReference>
<dbReference type="InterPro" id="IPR020806">
    <property type="entry name" value="PKS_PP-bd"/>
</dbReference>
<evidence type="ECO:0000259" key="4">
    <source>
        <dbReference type="PROSITE" id="PS50075"/>
    </source>
</evidence>
<dbReference type="SMART" id="SM00823">
    <property type="entry name" value="PKS_PP"/>
    <property type="match status" value="1"/>
</dbReference>
<dbReference type="Proteomes" id="UP001279553">
    <property type="component" value="Unassembled WGS sequence"/>
</dbReference>
<dbReference type="GO" id="GO:0047527">
    <property type="term" value="F:2,3-dihydroxybenzoate-serine ligase activity"/>
    <property type="evidence" value="ECO:0007669"/>
    <property type="project" value="TreeGrafter"/>
</dbReference>
<dbReference type="SUPFAM" id="SSF56801">
    <property type="entry name" value="Acetyl-CoA synthetase-like"/>
    <property type="match status" value="1"/>
</dbReference>
<reference evidence="5 6" key="1">
    <citation type="submission" date="2023-11" db="EMBL/GenBank/DDBJ databases">
        <title>MicrobeMod: A computational toolkit for identifying prokaryotic methylation and restriction-modification with nanopore sequencing.</title>
        <authorList>
            <person name="Crits-Christoph A."/>
            <person name="Kang S.C."/>
            <person name="Lee H."/>
            <person name="Ostrov N."/>
        </authorList>
    </citation>
    <scope>NUCLEOTIDE SEQUENCE [LARGE SCALE GENOMIC DNA]</scope>
    <source>
        <strain evidence="5 6">DSMZ 700</strain>
    </source>
</reference>
<dbReference type="InterPro" id="IPR001031">
    <property type="entry name" value="Thioesterase"/>
</dbReference>
<dbReference type="Gene3D" id="3.40.50.980">
    <property type="match status" value="2"/>
</dbReference>
<accession>A0AAW9DR14</accession>
<dbReference type="InterPro" id="IPR029058">
    <property type="entry name" value="AB_hydrolase_fold"/>
</dbReference>
<dbReference type="InterPro" id="IPR010071">
    <property type="entry name" value="AA_adenyl_dom"/>
</dbReference>
<comment type="caution">
    <text evidence="5">The sequence shown here is derived from an EMBL/GenBank/DDBJ whole genome shotgun (WGS) entry which is preliminary data.</text>
</comment>
<dbReference type="GO" id="GO:0009366">
    <property type="term" value="C:enterobactin synthetase complex"/>
    <property type="evidence" value="ECO:0007669"/>
    <property type="project" value="TreeGrafter"/>
</dbReference>
<dbReference type="InterPro" id="IPR020845">
    <property type="entry name" value="AMP-binding_CS"/>
</dbReference>
<dbReference type="FunFam" id="3.30.300.30:FF:000010">
    <property type="entry name" value="Enterobactin synthetase component F"/>
    <property type="match status" value="1"/>
</dbReference>
<dbReference type="InterPro" id="IPR025110">
    <property type="entry name" value="AMP-bd_C"/>
</dbReference>
<keyword evidence="3" id="KW-0597">Phosphoprotein</keyword>
<gene>
    <name evidence="5" type="ORF">SIL87_12830</name>
</gene>
<dbReference type="Pfam" id="PF00668">
    <property type="entry name" value="Condensation"/>
    <property type="match status" value="1"/>
</dbReference>
<dbReference type="SMART" id="SM00824">
    <property type="entry name" value="PKS_TE"/>
    <property type="match status" value="1"/>
</dbReference>
<dbReference type="InterPro" id="IPR006162">
    <property type="entry name" value="Ppantetheine_attach_site"/>
</dbReference>
<dbReference type="Pfam" id="PF00975">
    <property type="entry name" value="Thioesterase"/>
    <property type="match status" value="1"/>
</dbReference>
<dbReference type="GO" id="GO:0043041">
    <property type="term" value="P:amino acid activation for nonribosomal peptide biosynthetic process"/>
    <property type="evidence" value="ECO:0007669"/>
    <property type="project" value="TreeGrafter"/>
</dbReference>
<dbReference type="PROSITE" id="PS50075">
    <property type="entry name" value="CARRIER"/>
    <property type="match status" value="1"/>
</dbReference>
<organism evidence="5 6">
    <name type="scientific">Acidiphilium acidophilum</name>
    <name type="common">Thiobacillus acidophilus</name>
    <dbReference type="NCBI Taxonomy" id="76588"/>
    <lineage>
        <taxon>Bacteria</taxon>
        <taxon>Pseudomonadati</taxon>
        <taxon>Pseudomonadota</taxon>
        <taxon>Alphaproteobacteria</taxon>
        <taxon>Acetobacterales</taxon>
        <taxon>Acidocellaceae</taxon>
        <taxon>Acidiphilium</taxon>
    </lineage>
</organism>
<dbReference type="PANTHER" id="PTHR45527">
    <property type="entry name" value="NONRIBOSOMAL PEPTIDE SYNTHETASE"/>
    <property type="match status" value="1"/>
</dbReference>
<evidence type="ECO:0000256" key="3">
    <source>
        <dbReference type="ARBA" id="ARBA00022553"/>
    </source>
</evidence>
<dbReference type="EMBL" id="JAWXYB010000018">
    <property type="protein sequence ID" value="MDX5931649.1"/>
    <property type="molecule type" value="Genomic_DNA"/>
</dbReference>
<keyword evidence="2" id="KW-0596">Phosphopantetheine</keyword>
<evidence type="ECO:0000313" key="6">
    <source>
        <dbReference type="Proteomes" id="UP001279553"/>
    </source>
</evidence>
<dbReference type="Pfam" id="PF00501">
    <property type="entry name" value="AMP-binding"/>
    <property type="match status" value="1"/>
</dbReference>
<dbReference type="FunFam" id="3.40.50.12780:FF:000012">
    <property type="entry name" value="Non-ribosomal peptide synthetase"/>
    <property type="match status" value="1"/>
</dbReference>
<dbReference type="InterPro" id="IPR000873">
    <property type="entry name" value="AMP-dep_synth/lig_dom"/>
</dbReference>
<dbReference type="InterPro" id="IPR045851">
    <property type="entry name" value="AMP-bd_C_sf"/>
</dbReference>
<name>A0AAW9DR14_ACIAO</name>
<dbReference type="FunFam" id="3.40.50.980:FF:000001">
    <property type="entry name" value="Non-ribosomal peptide synthetase"/>
    <property type="match status" value="1"/>
</dbReference>
<dbReference type="GO" id="GO:0072330">
    <property type="term" value="P:monocarboxylic acid biosynthetic process"/>
    <property type="evidence" value="ECO:0007669"/>
    <property type="project" value="UniProtKB-ARBA"/>
</dbReference>
<dbReference type="FunFam" id="1.10.1200.10:FF:000016">
    <property type="entry name" value="Non-ribosomal peptide synthase"/>
    <property type="match status" value="1"/>
</dbReference>
<dbReference type="GO" id="GO:0005829">
    <property type="term" value="C:cytosol"/>
    <property type="evidence" value="ECO:0007669"/>
    <property type="project" value="TreeGrafter"/>
</dbReference>
<dbReference type="InterPro" id="IPR020802">
    <property type="entry name" value="TesA-like"/>
</dbReference>
<evidence type="ECO:0000313" key="5">
    <source>
        <dbReference type="EMBL" id="MDX5931649.1"/>
    </source>
</evidence>
<dbReference type="InterPro" id="IPR001242">
    <property type="entry name" value="Condensation_dom"/>
</dbReference>
<dbReference type="CDD" id="cd12116">
    <property type="entry name" value="A_NRPS_Ta1_like"/>
    <property type="match status" value="1"/>
</dbReference>
<dbReference type="NCBIfam" id="TIGR01733">
    <property type="entry name" value="AA-adenyl-dom"/>
    <property type="match status" value="1"/>
</dbReference>
<sequence length="1309" mass="140469">MTVSDHYLPLTVAQRGLWIGQKIAPAGTIFNIAESIEIPGAIDPDRFIAALRAVAAETDTIRVRIVETKAGPRQIIRPDYTDEFPVFDVSGEADPRAAAEGWMWQELSAPVDLADGRLWMGALFKAGPQRWFWYHRAHHIMFDGFTGGLVARRVAETYTALVRGHEVPPCPFGSLDTLIAHDQAYRESPRFARDRAFWLEHLADLPPAMSLARRRVTGGGGLRRRTAHIDAAQTGAMRALAKSLGASLPQFLIALVAAYYHRVTGADDLVIGMPVTGRPSALLRSIPGMIANAAPMRLRFGAGMDFAALVGEAGRALLRALRHQQFRYEELRRDLGLFGADQQVSFLGVNIEPFDYVLDFAGHAAITHNLSNGSVEDMMIFIYDRSDERGLRIDFDANPVLYEDADLVRHETRLLRVIEQVMADPHAELARLDLFATGERALMLADWNATARPVPPGDVAAWIAARAVQTPDAVAVIAAEGALSYRDLMRQADDLAARLTSAGIGPGDLVALLVPRGIGVLAASLGIMRSGAAYLPLDPGLPEARRGMILADAKPSIVLTTTGLAGTLRADAPVLCLDAPDRAPQGIVASGTRVPRDTMTRVPRDTAYVIFTSGSTGRPKGVVIPKPALANLCHEFVQRLRLTPADRMLAVTTIGFDIAALELLVPLIAGAAVVLAPGDAARDPAKLAAMIRDRAVTAMQATPSLYRAVLHPHPDAFAGLTLLVGGEALPPPIATSLQRQAARLINVYGPTETTIWSTFHEMTEADCAAPPIGRAIANTTLYVLDQAGEPVPPCVAGELHIGGAGLAIGYLDRPDLTEARFIADRFGGSGSRLYRTGDIARFNESGVLEYLGRGDDQIKIRGFRVELGEVEAVLAGLPEVAAAAVALRDTRGQAQLVGYVVPQGVTWPDPAALRRRMGEILPDYMVPAAFVVLSTLPVNPNGKLDRNALPAPEAVRAASVSGEYVAPATHGEEVLAALWAETFGLDRVSVHDNFFALGGDSLTAARMVADLAGRFSADLPIGALFQDATIANLAPYLDEARASDPLAMMVTLRRGHAASALFCIHPVAGLSWGYAGLTRYLPESLAIHGLQSLGFSEPLPGSIEAIADHYIAIIRRVQPCGPYNLLGWSLGGLIAHAIAERLTAAGEVVKTLAMLDSYPFRTRSLPGDERAMVAASLGFLGYAPDRLGTGSDMEALVGLLIADYALDEIPMPAGLVRETVMRRVRHVAETTLTLAQRFVPGTIAGDLLFLRAGRRPALAADDFVEDDPNAWRRHVNGNLILHDIDCRHQDMLGAAALRDIGPIIARAFA</sequence>
<dbReference type="PANTHER" id="PTHR45527:SF1">
    <property type="entry name" value="FATTY ACID SYNTHASE"/>
    <property type="match status" value="1"/>
</dbReference>
<dbReference type="RefSeq" id="WP_319614548.1">
    <property type="nucleotide sequence ID" value="NZ_JAWXYB010000018.1"/>
</dbReference>
<evidence type="ECO:0000256" key="2">
    <source>
        <dbReference type="ARBA" id="ARBA00022450"/>
    </source>
</evidence>
<dbReference type="GO" id="GO:0009239">
    <property type="term" value="P:enterobactin biosynthetic process"/>
    <property type="evidence" value="ECO:0007669"/>
    <property type="project" value="TreeGrafter"/>
</dbReference>
<dbReference type="InterPro" id="IPR009081">
    <property type="entry name" value="PP-bd_ACP"/>
</dbReference>
<dbReference type="SUPFAM" id="SSF52777">
    <property type="entry name" value="CoA-dependent acyltransferases"/>
    <property type="match status" value="2"/>
</dbReference>
<dbReference type="PROSITE" id="PS00455">
    <property type="entry name" value="AMP_BINDING"/>
    <property type="match status" value="1"/>
</dbReference>
<dbReference type="Pfam" id="PF13193">
    <property type="entry name" value="AMP-binding_C"/>
    <property type="match status" value="1"/>
</dbReference>
<feature type="domain" description="Carrier" evidence="4">
    <location>
        <begin position="966"/>
        <end position="1041"/>
    </location>
</feature>
<dbReference type="Gene3D" id="2.30.38.10">
    <property type="entry name" value="Luciferase, Domain 3"/>
    <property type="match status" value="1"/>
</dbReference>
<dbReference type="SUPFAM" id="SSF47336">
    <property type="entry name" value="ACP-like"/>
    <property type="match status" value="1"/>
</dbReference>
<protein>
    <submittedName>
        <fullName evidence="5">Amino acid adenylation domain-containing protein</fullName>
    </submittedName>
</protein>
<dbReference type="PROSITE" id="PS00012">
    <property type="entry name" value="PHOSPHOPANTETHEINE"/>
    <property type="match status" value="1"/>
</dbReference>
<dbReference type="Gene3D" id="3.30.300.30">
    <property type="match status" value="1"/>
</dbReference>
<keyword evidence="6" id="KW-1185">Reference proteome</keyword>
<comment type="cofactor">
    <cofactor evidence="1">
        <name>pantetheine 4'-phosphate</name>
        <dbReference type="ChEBI" id="CHEBI:47942"/>
    </cofactor>
</comment>
<dbReference type="InterPro" id="IPR023213">
    <property type="entry name" value="CAT-like_dom_sf"/>
</dbReference>
<dbReference type="Gene3D" id="3.40.50.1820">
    <property type="entry name" value="alpha/beta hydrolase"/>
    <property type="match status" value="1"/>
</dbReference>
<evidence type="ECO:0000256" key="1">
    <source>
        <dbReference type="ARBA" id="ARBA00001957"/>
    </source>
</evidence>
<dbReference type="Gene3D" id="3.30.559.10">
    <property type="entry name" value="Chloramphenicol acetyltransferase-like domain"/>
    <property type="match status" value="1"/>
</dbReference>
<dbReference type="GO" id="GO:0031177">
    <property type="term" value="F:phosphopantetheine binding"/>
    <property type="evidence" value="ECO:0007669"/>
    <property type="project" value="InterPro"/>
</dbReference>
<dbReference type="Gene3D" id="3.30.559.30">
    <property type="entry name" value="Nonribosomal peptide synthetase, condensation domain"/>
    <property type="match status" value="1"/>
</dbReference>